<protein>
    <submittedName>
        <fullName evidence="4">Protein SCO1-like protein, mitochondrial</fullName>
    </submittedName>
</protein>
<comment type="caution">
    <text evidence="4">The sequence shown here is derived from an EMBL/GenBank/DDBJ whole genome shotgun (WGS) entry which is preliminary data.</text>
</comment>
<comment type="similarity">
    <text evidence="1">Belongs to the SCO1/2 family.</text>
</comment>
<evidence type="ECO:0000256" key="2">
    <source>
        <dbReference type="PIRSR" id="PIRSR603782-1"/>
    </source>
</evidence>
<keyword evidence="5" id="KW-1185">Reference proteome</keyword>
<gene>
    <name evidence="4" type="ORF">BV898_15691</name>
</gene>
<feature type="binding site" evidence="2">
    <location>
        <position position="235"/>
    </location>
    <ligand>
        <name>Cu cation</name>
        <dbReference type="ChEBI" id="CHEBI:23378"/>
    </ligand>
</feature>
<dbReference type="InterPro" id="IPR036249">
    <property type="entry name" value="Thioredoxin-like_sf"/>
</dbReference>
<organism evidence="4 5">
    <name type="scientific">Hypsibius exemplaris</name>
    <name type="common">Freshwater tardigrade</name>
    <dbReference type="NCBI Taxonomy" id="2072580"/>
    <lineage>
        <taxon>Eukaryota</taxon>
        <taxon>Metazoa</taxon>
        <taxon>Ecdysozoa</taxon>
        <taxon>Tardigrada</taxon>
        <taxon>Eutardigrada</taxon>
        <taxon>Parachela</taxon>
        <taxon>Hypsibioidea</taxon>
        <taxon>Hypsibiidae</taxon>
        <taxon>Hypsibius</taxon>
    </lineage>
</organism>
<evidence type="ECO:0000256" key="1">
    <source>
        <dbReference type="ARBA" id="ARBA00010996"/>
    </source>
</evidence>
<dbReference type="Gene3D" id="3.40.30.10">
    <property type="entry name" value="Glutaredoxin"/>
    <property type="match status" value="1"/>
</dbReference>
<keyword evidence="2" id="KW-0186">Copper</keyword>
<dbReference type="InterPro" id="IPR003782">
    <property type="entry name" value="SCO1/SenC"/>
</dbReference>
<dbReference type="GO" id="GO:0046872">
    <property type="term" value="F:metal ion binding"/>
    <property type="evidence" value="ECO:0007669"/>
    <property type="project" value="UniProtKB-KW"/>
</dbReference>
<evidence type="ECO:0000313" key="5">
    <source>
        <dbReference type="Proteomes" id="UP000192578"/>
    </source>
</evidence>
<dbReference type="OrthoDB" id="270009at2759"/>
<dbReference type="PANTHER" id="PTHR12151">
    <property type="entry name" value="ELECTRON TRANSPORT PROTIN SCO1/SENC FAMILY MEMBER"/>
    <property type="match status" value="1"/>
</dbReference>
<dbReference type="EMBL" id="MTYJ01000217">
    <property type="protein sequence ID" value="OWA51197.1"/>
    <property type="molecule type" value="Genomic_DNA"/>
</dbReference>
<proteinExistence type="inferred from homology"/>
<sequence>MYPGFFLRKAGEIAVRQCNRPNYVCAEISSFQCGLPSGTGRRFLSLGAVRKNEVKLPKGSKEPKMPPSSWRALGITAGVGAALWAWMIYAKHEKEEAIRKERSKQIGKAKIGGEWELTDHNGVPRTSKDFHGSWILLYFGFTHCPDICPDEIEKMLEVATLLEKKEDIKVQPLFITVDPERDNVEAVKRYCKEFSPKLLGLTGTNEQITKAAKAFRVYFSAAPAADEDNDYIVDHTIIIYLIDPEGKFVDYYGQNKTAVQMAEHIGSYIDRFKYLRW</sequence>
<dbReference type="SUPFAM" id="SSF52833">
    <property type="entry name" value="Thioredoxin-like"/>
    <property type="match status" value="1"/>
</dbReference>
<keyword evidence="2" id="KW-0479">Metal-binding</keyword>
<dbReference type="Proteomes" id="UP000192578">
    <property type="component" value="Unassembled WGS sequence"/>
</dbReference>
<name>A0A9X6NBN0_HYPEX</name>
<dbReference type="GO" id="GO:0005739">
    <property type="term" value="C:mitochondrion"/>
    <property type="evidence" value="ECO:0007669"/>
    <property type="project" value="GOC"/>
</dbReference>
<dbReference type="CDD" id="cd02968">
    <property type="entry name" value="SCO"/>
    <property type="match status" value="1"/>
</dbReference>
<evidence type="ECO:0000313" key="4">
    <source>
        <dbReference type="EMBL" id="OWA51197.1"/>
    </source>
</evidence>
<dbReference type="GO" id="GO:0033617">
    <property type="term" value="P:mitochondrial respiratory chain complex IV assembly"/>
    <property type="evidence" value="ECO:0007669"/>
    <property type="project" value="TreeGrafter"/>
</dbReference>
<accession>A0A9X6NBN0</accession>
<dbReference type="Pfam" id="PF02630">
    <property type="entry name" value="SCO1-SenC"/>
    <property type="match status" value="1"/>
</dbReference>
<evidence type="ECO:0000256" key="3">
    <source>
        <dbReference type="PIRSR" id="PIRSR603782-2"/>
    </source>
</evidence>
<feature type="binding site" evidence="2">
    <location>
        <position position="148"/>
    </location>
    <ligand>
        <name>Cu cation</name>
        <dbReference type="ChEBI" id="CHEBI:23378"/>
    </ligand>
</feature>
<dbReference type="AlphaFoldDB" id="A0A9X6NBN0"/>
<dbReference type="PANTHER" id="PTHR12151:SF5">
    <property type="entry name" value="AT19154P"/>
    <property type="match status" value="1"/>
</dbReference>
<feature type="binding site" evidence="2">
    <location>
        <position position="144"/>
    </location>
    <ligand>
        <name>Cu cation</name>
        <dbReference type="ChEBI" id="CHEBI:23378"/>
    </ligand>
</feature>
<keyword evidence="3" id="KW-1015">Disulfide bond</keyword>
<reference evidence="5" key="1">
    <citation type="submission" date="2017-01" db="EMBL/GenBank/DDBJ databases">
        <title>Comparative genomics of anhydrobiosis in the tardigrade Hypsibius dujardini.</title>
        <authorList>
            <person name="Yoshida Y."/>
            <person name="Koutsovoulos G."/>
            <person name="Laetsch D."/>
            <person name="Stevens L."/>
            <person name="Kumar S."/>
            <person name="Horikawa D."/>
            <person name="Ishino K."/>
            <person name="Komine S."/>
            <person name="Tomita M."/>
            <person name="Blaxter M."/>
            <person name="Arakawa K."/>
        </authorList>
    </citation>
    <scope>NUCLEOTIDE SEQUENCE [LARGE SCALE GENOMIC DNA]</scope>
    <source>
        <strain evidence="5">Z151</strain>
    </source>
</reference>
<feature type="disulfide bond" description="Redox-active" evidence="3">
    <location>
        <begin position="144"/>
        <end position="148"/>
    </location>
</feature>
<dbReference type="FunFam" id="3.40.30.10:FF:000013">
    <property type="entry name" value="Blast:Protein SCO1 homolog, mitochondrial"/>
    <property type="match status" value="1"/>
</dbReference>